<dbReference type="Pfam" id="PF13385">
    <property type="entry name" value="Laminin_G_3"/>
    <property type="match status" value="1"/>
</dbReference>
<dbReference type="Gene3D" id="2.60.40.10">
    <property type="entry name" value="Immunoglobulins"/>
    <property type="match status" value="1"/>
</dbReference>
<keyword evidence="3" id="KW-0964">Secreted</keyword>
<evidence type="ECO:0000259" key="9">
    <source>
        <dbReference type="PROSITE" id="PS50853"/>
    </source>
</evidence>
<reference evidence="10 11" key="1">
    <citation type="submission" date="2019-10" db="EMBL/GenBank/DDBJ databases">
        <title>Streptomyces tenebrisbrunneis sp.nov., an endogenous actinomycete isolated from of Lycium ruthenicum.</title>
        <authorList>
            <person name="Ma L."/>
        </authorList>
    </citation>
    <scope>NUCLEOTIDE SEQUENCE [LARGE SCALE GENOMIC DNA]</scope>
    <source>
        <strain evidence="10 11">TRM 66187</strain>
    </source>
</reference>
<evidence type="ECO:0000256" key="3">
    <source>
        <dbReference type="ARBA" id="ARBA00022525"/>
    </source>
</evidence>
<evidence type="ECO:0000256" key="8">
    <source>
        <dbReference type="SAM" id="MobiDB-lite"/>
    </source>
</evidence>
<dbReference type="Gene3D" id="2.130.10.10">
    <property type="entry name" value="YVTN repeat-like/Quinoprotein amine dehydrogenase"/>
    <property type="match status" value="1"/>
</dbReference>
<feature type="compositionally biased region" description="Polar residues" evidence="8">
    <location>
        <begin position="437"/>
        <end position="446"/>
    </location>
</feature>
<dbReference type="InterPro" id="IPR036116">
    <property type="entry name" value="FN3_sf"/>
</dbReference>
<dbReference type="InterPro" id="IPR055372">
    <property type="entry name" value="CBM96"/>
</dbReference>
<evidence type="ECO:0000313" key="11">
    <source>
        <dbReference type="Proteomes" id="UP000621266"/>
    </source>
</evidence>
<feature type="region of interest" description="Disordered" evidence="8">
    <location>
        <begin position="388"/>
        <end position="410"/>
    </location>
</feature>
<dbReference type="Pfam" id="PF24517">
    <property type="entry name" value="CBM96"/>
    <property type="match status" value="1"/>
</dbReference>
<keyword evidence="4" id="KW-0732">Signal</keyword>
<dbReference type="CDD" id="cd00110">
    <property type="entry name" value="LamG"/>
    <property type="match status" value="1"/>
</dbReference>
<dbReference type="SMART" id="SM00282">
    <property type="entry name" value="LamG"/>
    <property type="match status" value="1"/>
</dbReference>
<dbReference type="SUPFAM" id="SSF49899">
    <property type="entry name" value="Concanavalin A-like lectins/glucanases"/>
    <property type="match status" value="1"/>
</dbReference>
<keyword evidence="6" id="KW-0326">Glycosidase</keyword>
<comment type="caution">
    <text evidence="10">The sequence shown here is derived from an EMBL/GenBank/DDBJ whole genome shotgun (WGS) entry which is preliminary data.</text>
</comment>
<dbReference type="Gene3D" id="2.60.120.200">
    <property type="match status" value="1"/>
</dbReference>
<feature type="domain" description="Fibronectin type-III" evidence="9">
    <location>
        <begin position="395"/>
        <end position="494"/>
    </location>
</feature>
<dbReference type="InterPro" id="IPR013320">
    <property type="entry name" value="ConA-like_dom_sf"/>
</dbReference>
<dbReference type="CDD" id="cd00063">
    <property type="entry name" value="FN3"/>
    <property type="match status" value="1"/>
</dbReference>
<sequence>MGLGTAGAPPAAALTPPVGITADDLPTWQTNGIVWAMAEHDGVVFAGGTFSTVRPPSGSSGQQRPAVNFAAFDAATGAPTDCELSFTVGSGSATVRSLAVSPDGETLYAGGFFGSVNGVPVSSLAAIDIDTCTPRTDFRPSVSATVRALAVSGDTVYLGGDFQTVGGQSRDSFAAVSRADGGVLPWRADADEPGRAVELSPDGSRVFLGGDFFEVNGEDSHALAAVDAATGDLVREYPLGFIPTTSVVKDLTTDASGLYTANEGSGGGVFDGRIALDLDTLDQRWRDTCLGATQSVEVYDSVLYSGSHAHDCSSMGGFPNQRRMHLLAQSVDDPELLGWFPDTNDGLGEMIGPRVMATSSAGGTDYLWVGGEFTTVNGGGQQGLTRFASGPDTGDPSVPQTQVSSDGPGGVTVRWQSSLDLDDSSLTYRVYRNGSSTPVHTVTGSSRPWERPQLSFTDTDVAPGQTYSYRVTASDGSNTSSQSSPQSAVAVAESEAYAAQVVADGAELFWRYDEPGGTFAADSSGTDNSGVHVGGPQRAVSPGAVPGLGTAVGHDGTDSYTYSDRLQPAPGDFTIETWFRTDTETGGMLAGFGNLMLQESSRHDKHVYMADSGRLIFGVYRGGTRTLVTDDTYNDGAWHHVVATQGSNGMRLYVDGELEESNALVTQNENFPGYWRFGGDRLRNWPSQPTSYYFDGQLDETAVYPGPLTAAQVERHHALGTAPSDTVVTVEAAADTYVNQGAPTAAHGGHQQLAVRGSSAYLSYLRFPLPAPPAGEVLKSATLRVRTSNDSAAGSQDPADVVPVTGGWSEAETTYSTRPELSGTVLGTLNAGTVPGAVYTVPLDTGAVSAALGGDLDVALTASGTDSLWFFAREVSGTASDPQLTLTFGAP</sequence>
<evidence type="ECO:0000256" key="7">
    <source>
        <dbReference type="ARBA" id="ARBA00023326"/>
    </source>
</evidence>
<dbReference type="InterPro" id="IPR013783">
    <property type="entry name" value="Ig-like_fold"/>
</dbReference>
<dbReference type="SUPFAM" id="SSF50969">
    <property type="entry name" value="YVTN repeat-like/Quinoprotein amine dehydrogenase"/>
    <property type="match status" value="1"/>
</dbReference>
<evidence type="ECO:0000256" key="2">
    <source>
        <dbReference type="ARBA" id="ARBA00004613"/>
    </source>
</evidence>
<dbReference type="EMBL" id="WHPN01000230">
    <property type="protein sequence ID" value="KAF4409356.1"/>
    <property type="molecule type" value="Genomic_DNA"/>
</dbReference>
<dbReference type="Proteomes" id="UP000621266">
    <property type="component" value="Unassembled WGS sequence"/>
</dbReference>
<evidence type="ECO:0000256" key="1">
    <source>
        <dbReference type="ARBA" id="ARBA00004316"/>
    </source>
</evidence>
<dbReference type="NCBIfam" id="NF033679">
    <property type="entry name" value="DNRLRE_dom"/>
    <property type="match status" value="1"/>
</dbReference>
<keyword evidence="7" id="KW-0119">Carbohydrate metabolism</keyword>
<evidence type="ECO:0000256" key="4">
    <source>
        <dbReference type="ARBA" id="ARBA00022729"/>
    </source>
</evidence>
<feature type="region of interest" description="Disordered" evidence="8">
    <location>
        <begin position="437"/>
        <end position="461"/>
    </location>
</feature>
<dbReference type="InterPro" id="IPR003961">
    <property type="entry name" value="FN3_dom"/>
</dbReference>
<keyword evidence="7" id="KW-0624">Polysaccharide degradation</keyword>
<dbReference type="InterPro" id="IPR015943">
    <property type="entry name" value="WD40/YVTN_repeat-like_dom_sf"/>
</dbReference>
<keyword evidence="11" id="KW-1185">Reference proteome</keyword>
<keyword evidence="6" id="KW-0378">Hydrolase</keyword>
<protein>
    <submittedName>
        <fullName evidence="10">DNRLRE domain-containing protein</fullName>
    </submittedName>
</protein>
<evidence type="ECO:0000256" key="6">
    <source>
        <dbReference type="ARBA" id="ARBA00023295"/>
    </source>
</evidence>
<dbReference type="SMART" id="SM00060">
    <property type="entry name" value="FN3"/>
    <property type="match status" value="1"/>
</dbReference>
<dbReference type="InterPro" id="IPR011044">
    <property type="entry name" value="Quino_amine_DH_bsu"/>
</dbReference>
<organism evidence="10 11">
    <name type="scientific">Streptomyces lycii</name>
    <dbReference type="NCBI Taxonomy" id="2654337"/>
    <lineage>
        <taxon>Bacteria</taxon>
        <taxon>Bacillati</taxon>
        <taxon>Actinomycetota</taxon>
        <taxon>Actinomycetes</taxon>
        <taxon>Kitasatosporales</taxon>
        <taxon>Streptomycetaceae</taxon>
        <taxon>Streptomyces</taxon>
    </lineage>
</organism>
<name>A0ABQ7FNK3_9ACTN</name>
<evidence type="ECO:0000256" key="5">
    <source>
        <dbReference type="ARBA" id="ARBA00023273"/>
    </source>
</evidence>
<accession>A0ABQ7FNK3</accession>
<dbReference type="SUPFAM" id="SSF49265">
    <property type="entry name" value="Fibronectin type III"/>
    <property type="match status" value="1"/>
</dbReference>
<keyword evidence="5" id="KW-0966">Cell projection</keyword>
<comment type="subcellular location">
    <subcellularLocation>
        <location evidence="1">Cell projection</location>
    </subcellularLocation>
    <subcellularLocation>
        <location evidence="2">Secreted</location>
    </subcellularLocation>
</comment>
<proteinExistence type="predicted"/>
<dbReference type="PROSITE" id="PS50853">
    <property type="entry name" value="FN3"/>
    <property type="match status" value="1"/>
</dbReference>
<gene>
    <name evidence="10" type="ORF">GCU69_09435</name>
</gene>
<dbReference type="InterPro" id="IPR001791">
    <property type="entry name" value="Laminin_G"/>
</dbReference>
<evidence type="ECO:0000313" key="10">
    <source>
        <dbReference type="EMBL" id="KAF4409356.1"/>
    </source>
</evidence>